<name>A0AA36MUG6_9DINO</name>
<dbReference type="AlphaFoldDB" id="A0AA36MUG6"/>
<dbReference type="Proteomes" id="UP001178507">
    <property type="component" value="Unassembled WGS sequence"/>
</dbReference>
<proteinExistence type="predicted"/>
<gene>
    <name evidence="1" type="ORF">EVOR1521_LOCUS8612</name>
</gene>
<comment type="caution">
    <text evidence="1">The sequence shown here is derived from an EMBL/GenBank/DDBJ whole genome shotgun (WGS) entry which is preliminary data.</text>
</comment>
<reference evidence="1" key="1">
    <citation type="submission" date="2023-08" db="EMBL/GenBank/DDBJ databases">
        <authorList>
            <person name="Chen Y."/>
            <person name="Shah S."/>
            <person name="Dougan E. K."/>
            <person name="Thang M."/>
            <person name="Chan C."/>
        </authorList>
    </citation>
    <scope>NUCLEOTIDE SEQUENCE</scope>
</reference>
<sequence>MKFCGGHRSIFIAAMAWVKNNQHGALWKHNETVTRVRDSIDATDWWARGSILEGLAASRGVKVNGQFGNLDMVPMEFVNILCEGPGQLSEELRRDLTVCGFVIPVPIEHDGEFRRVDWTRDDVVYMVANPILASFYRNRLERFRGLKVRIDPFLPVNCMDLLLRAIPYVTFAQVVGFSPKAAADSSLSKDDLPFEDQYNAAIIEVLQRLGYTADSSHNKEVGKVDIFVNIDNRTFGVECIMAKRGPTDHKKHRGRFDTSLYAYSNADHKALVTIGSSKSRVRERVLKTKADGVEIIGLVPNIAHTGYNILYRGAQAAEGADLVEYYVECDLVARALDTSNSIRCIQKVLRINKPAQPPGNIFVCIGAKICCASQDANCASFTVGFRLE</sequence>
<organism evidence="1 2">
    <name type="scientific">Effrenium voratum</name>
    <dbReference type="NCBI Taxonomy" id="2562239"/>
    <lineage>
        <taxon>Eukaryota</taxon>
        <taxon>Sar</taxon>
        <taxon>Alveolata</taxon>
        <taxon>Dinophyceae</taxon>
        <taxon>Suessiales</taxon>
        <taxon>Symbiodiniaceae</taxon>
        <taxon>Effrenium</taxon>
    </lineage>
</organism>
<protein>
    <submittedName>
        <fullName evidence="1">Uncharacterized protein</fullName>
    </submittedName>
</protein>
<keyword evidence="2" id="KW-1185">Reference proteome</keyword>
<evidence type="ECO:0000313" key="1">
    <source>
        <dbReference type="EMBL" id="CAJ1380744.1"/>
    </source>
</evidence>
<dbReference type="EMBL" id="CAUJNA010000744">
    <property type="protein sequence ID" value="CAJ1380744.1"/>
    <property type="molecule type" value="Genomic_DNA"/>
</dbReference>
<accession>A0AA36MUG6</accession>
<evidence type="ECO:0000313" key="2">
    <source>
        <dbReference type="Proteomes" id="UP001178507"/>
    </source>
</evidence>